<name>A0AAE0IYP4_9PEZI</name>
<accession>A0AAE0IYP4</accession>
<keyword evidence="3" id="KW-1185">Reference proteome</keyword>
<comment type="caution">
    <text evidence="2">The sequence shown here is derived from an EMBL/GenBank/DDBJ whole genome shotgun (WGS) entry which is preliminary data.</text>
</comment>
<keyword evidence="1" id="KW-0812">Transmembrane</keyword>
<dbReference type="EMBL" id="JAUEPO010000002">
    <property type="protein sequence ID" value="KAK3333355.1"/>
    <property type="molecule type" value="Genomic_DNA"/>
</dbReference>
<reference evidence="2" key="1">
    <citation type="journal article" date="2023" name="Mol. Phylogenet. Evol.">
        <title>Genome-scale phylogeny and comparative genomics of the fungal order Sordariales.</title>
        <authorList>
            <person name="Hensen N."/>
            <person name="Bonometti L."/>
            <person name="Westerberg I."/>
            <person name="Brannstrom I.O."/>
            <person name="Guillou S."/>
            <person name="Cros-Aarteil S."/>
            <person name="Calhoun S."/>
            <person name="Haridas S."/>
            <person name="Kuo A."/>
            <person name="Mondo S."/>
            <person name="Pangilinan J."/>
            <person name="Riley R."/>
            <person name="LaButti K."/>
            <person name="Andreopoulos B."/>
            <person name="Lipzen A."/>
            <person name="Chen C."/>
            <person name="Yan M."/>
            <person name="Daum C."/>
            <person name="Ng V."/>
            <person name="Clum A."/>
            <person name="Steindorff A."/>
            <person name="Ohm R.A."/>
            <person name="Martin F."/>
            <person name="Silar P."/>
            <person name="Natvig D.O."/>
            <person name="Lalanne C."/>
            <person name="Gautier V."/>
            <person name="Ament-Velasquez S.L."/>
            <person name="Kruys A."/>
            <person name="Hutchinson M.I."/>
            <person name="Powell A.J."/>
            <person name="Barry K."/>
            <person name="Miller A.N."/>
            <person name="Grigoriev I.V."/>
            <person name="Debuchy R."/>
            <person name="Gladieux P."/>
            <person name="Hiltunen Thoren M."/>
            <person name="Johannesson H."/>
        </authorList>
    </citation>
    <scope>NUCLEOTIDE SEQUENCE</scope>
    <source>
        <strain evidence="2">SMH4131-1</strain>
    </source>
</reference>
<organism evidence="2 3">
    <name type="scientific">Cercophora scortea</name>
    <dbReference type="NCBI Taxonomy" id="314031"/>
    <lineage>
        <taxon>Eukaryota</taxon>
        <taxon>Fungi</taxon>
        <taxon>Dikarya</taxon>
        <taxon>Ascomycota</taxon>
        <taxon>Pezizomycotina</taxon>
        <taxon>Sordariomycetes</taxon>
        <taxon>Sordariomycetidae</taxon>
        <taxon>Sordariales</taxon>
        <taxon>Lasiosphaeriaceae</taxon>
        <taxon>Cercophora</taxon>
    </lineage>
</organism>
<protein>
    <submittedName>
        <fullName evidence="2">Uncharacterized protein</fullName>
    </submittedName>
</protein>
<dbReference type="AlphaFoldDB" id="A0AAE0IYP4"/>
<dbReference type="Proteomes" id="UP001286456">
    <property type="component" value="Unassembled WGS sequence"/>
</dbReference>
<evidence type="ECO:0000313" key="3">
    <source>
        <dbReference type="Proteomes" id="UP001286456"/>
    </source>
</evidence>
<evidence type="ECO:0000256" key="1">
    <source>
        <dbReference type="SAM" id="Phobius"/>
    </source>
</evidence>
<feature type="transmembrane region" description="Helical" evidence="1">
    <location>
        <begin position="133"/>
        <end position="155"/>
    </location>
</feature>
<sequence>MTTMYLYKGRPSLHPFVGSPSLKPMSPTTAISFNAMDEMFPSQPDTILGRGREQLPERYQSVFLPGDLVLFHHPGSNVPLPSGNLNRFSTSGSEFPSDAQDWMGRHYCSLDMIIGFTILALLCVLFGSRLGPVMPGFLLVFMLVVGTLLLIASYLQPRLKGLEKWDHYHTIAYILQRLLPSASYNRLDDKFGEILDFVDIWKTIHVAGEKLPNLMALH</sequence>
<keyword evidence="1" id="KW-1133">Transmembrane helix</keyword>
<reference evidence="2" key="2">
    <citation type="submission" date="2023-06" db="EMBL/GenBank/DDBJ databases">
        <authorList>
            <consortium name="Lawrence Berkeley National Laboratory"/>
            <person name="Haridas S."/>
            <person name="Hensen N."/>
            <person name="Bonometti L."/>
            <person name="Westerberg I."/>
            <person name="Brannstrom I.O."/>
            <person name="Guillou S."/>
            <person name="Cros-Aarteil S."/>
            <person name="Calhoun S."/>
            <person name="Kuo A."/>
            <person name="Mondo S."/>
            <person name="Pangilinan J."/>
            <person name="Riley R."/>
            <person name="Labutti K."/>
            <person name="Andreopoulos B."/>
            <person name="Lipzen A."/>
            <person name="Chen C."/>
            <person name="Yanf M."/>
            <person name="Daum C."/>
            <person name="Ng V."/>
            <person name="Clum A."/>
            <person name="Steindorff A."/>
            <person name="Ohm R."/>
            <person name="Martin F."/>
            <person name="Silar P."/>
            <person name="Natvig D."/>
            <person name="Lalanne C."/>
            <person name="Gautier V."/>
            <person name="Ament-Velasquez S.L."/>
            <person name="Kruys A."/>
            <person name="Hutchinson M.I."/>
            <person name="Powell A.J."/>
            <person name="Barry K."/>
            <person name="Miller A.N."/>
            <person name="Grigoriev I.V."/>
            <person name="Debuchy R."/>
            <person name="Gladieux P."/>
            <person name="Thoren M.H."/>
            <person name="Johannesson H."/>
        </authorList>
    </citation>
    <scope>NUCLEOTIDE SEQUENCE</scope>
    <source>
        <strain evidence="2">SMH4131-1</strain>
    </source>
</reference>
<proteinExistence type="predicted"/>
<keyword evidence="1" id="KW-0472">Membrane</keyword>
<feature type="transmembrane region" description="Helical" evidence="1">
    <location>
        <begin position="107"/>
        <end position="127"/>
    </location>
</feature>
<gene>
    <name evidence="2" type="ORF">B0T19DRAFT_417850</name>
</gene>
<evidence type="ECO:0000313" key="2">
    <source>
        <dbReference type="EMBL" id="KAK3333355.1"/>
    </source>
</evidence>